<gene>
    <name evidence="1" type="ORF">N0B16_09170</name>
</gene>
<dbReference type="Proteomes" id="UP001208114">
    <property type="component" value="Unassembled WGS sequence"/>
</dbReference>
<keyword evidence="2" id="KW-1185">Reference proteome</keyword>
<evidence type="ECO:0008006" key="3">
    <source>
        <dbReference type="Google" id="ProtNLM"/>
    </source>
</evidence>
<dbReference type="RefSeq" id="WP_262990537.1">
    <property type="nucleotide sequence ID" value="NZ_JAOTEN010000002.1"/>
</dbReference>
<dbReference type="EMBL" id="JAOTEN010000002">
    <property type="protein sequence ID" value="MCU7614604.1"/>
    <property type="molecule type" value="Genomic_DNA"/>
</dbReference>
<name>A0ABT2VX88_9FLAO</name>
<proteinExistence type="predicted"/>
<protein>
    <recommendedName>
        <fullName evidence="3">KTSC domain-containing protein</fullName>
    </recommendedName>
</protein>
<evidence type="ECO:0000313" key="2">
    <source>
        <dbReference type="Proteomes" id="UP001208114"/>
    </source>
</evidence>
<accession>A0ABT2VX88</accession>
<comment type="caution">
    <text evidence="1">The sequence shown here is derived from an EMBL/GenBank/DDBJ whole genome shotgun (WGS) entry which is preliminary data.</text>
</comment>
<reference evidence="2" key="1">
    <citation type="submission" date="2023-07" db="EMBL/GenBank/DDBJ databases">
        <title>Chryseobacterium sp. GMJ5 Genome sequencing and assembly.</title>
        <authorList>
            <person name="Jung Y."/>
        </authorList>
    </citation>
    <scope>NUCLEOTIDE SEQUENCE [LARGE SCALE GENOMIC DNA]</scope>
    <source>
        <strain evidence="2">GMJ5</strain>
    </source>
</reference>
<evidence type="ECO:0000313" key="1">
    <source>
        <dbReference type="EMBL" id="MCU7614604.1"/>
    </source>
</evidence>
<sequence>MEKYGNNNGDSGISGFEIGNNFIHVEFSTGSIYEYTYSSAGESNIKTMINLARSGSGLNSFINTHVKNKYSRKIR</sequence>
<organism evidence="1 2">
    <name type="scientific">Chryseobacterium gilvum</name>
    <dbReference type="NCBI Taxonomy" id="2976534"/>
    <lineage>
        <taxon>Bacteria</taxon>
        <taxon>Pseudomonadati</taxon>
        <taxon>Bacteroidota</taxon>
        <taxon>Flavobacteriia</taxon>
        <taxon>Flavobacteriales</taxon>
        <taxon>Weeksellaceae</taxon>
        <taxon>Chryseobacterium group</taxon>
        <taxon>Chryseobacterium</taxon>
    </lineage>
</organism>